<proteinExistence type="predicted"/>
<dbReference type="GO" id="GO:0016491">
    <property type="term" value="F:oxidoreductase activity"/>
    <property type="evidence" value="ECO:0007669"/>
    <property type="project" value="UniProtKB-KW"/>
</dbReference>
<dbReference type="InterPro" id="IPR036188">
    <property type="entry name" value="FAD/NAD-bd_sf"/>
</dbReference>
<dbReference type="InterPro" id="IPR006076">
    <property type="entry name" value="FAD-dep_OxRdtase"/>
</dbReference>
<dbReference type="Proteomes" id="UP001556040">
    <property type="component" value="Unassembled WGS sequence"/>
</dbReference>
<name>A0ABV3Q178_9BACL</name>
<dbReference type="Pfam" id="PF01266">
    <property type="entry name" value="DAO"/>
    <property type="match status" value="1"/>
</dbReference>
<dbReference type="PANTHER" id="PTHR13847">
    <property type="entry name" value="SARCOSINE DEHYDROGENASE-RELATED"/>
    <property type="match status" value="1"/>
</dbReference>
<gene>
    <name evidence="2" type="ORF">AB1471_04380</name>
</gene>
<dbReference type="SUPFAM" id="SSF51905">
    <property type="entry name" value="FAD/NAD(P)-binding domain"/>
    <property type="match status" value="1"/>
</dbReference>
<sequence>MRLHNGSLYWPETEVDKKKYPTLEEDITCDVLIVGGGVAGALCAEEFSRTSLKTTLVEKSTIGSGSSSANTGLLQYSNDTMLHEFIEDIGEEKAVRLYKLCLEAVEELQQVTETLSHTVEFVRRPSLYYASNKKGVAKIKKEYKVLKKHGFKVDLLDKEKIIELYGFEKLAAIMTYGDAEVNPYRLVRALIDKAHTRKVSIYEHTEIKEGGTDGEYVRFESPKGTILSKKVIYSTGYETVPFAEKLGADINRTYAITTTPINDFPKWTNRELIWETKRPYFYMRTTEDGRIIAGGLDEDKREAPLDEDIIKDRGQRLLDRVKEHFPAYNIEVSHAWAASFGESDDGLPFIGRHPDKEKVYYCLGFGGNGTVYSKFGAKLLCQMLHGIENEDAEIVRLYR</sequence>
<dbReference type="Gene3D" id="3.30.9.10">
    <property type="entry name" value="D-Amino Acid Oxidase, subunit A, domain 2"/>
    <property type="match status" value="1"/>
</dbReference>
<accession>A0ABV3Q178</accession>
<dbReference type="Gene3D" id="3.50.50.60">
    <property type="entry name" value="FAD/NAD(P)-binding domain"/>
    <property type="match status" value="1"/>
</dbReference>
<keyword evidence="2" id="KW-0560">Oxidoreductase</keyword>
<organism evidence="2 3">
    <name type="scientific">Jeotgalibacillus marinus</name>
    <dbReference type="NCBI Taxonomy" id="86667"/>
    <lineage>
        <taxon>Bacteria</taxon>
        <taxon>Bacillati</taxon>
        <taxon>Bacillota</taxon>
        <taxon>Bacilli</taxon>
        <taxon>Bacillales</taxon>
        <taxon>Caryophanaceae</taxon>
        <taxon>Jeotgalibacillus</taxon>
    </lineage>
</organism>
<dbReference type="RefSeq" id="WP_367778378.1">
    <property type="nucleotide sequence ID" value="NZ_JBFMIA010000002.1"/>
</dbReference>
<evidence type="ECO:0000313" key="2">
    <source>
        <dbReference type="EMBL" id="MEW9501039.1"/>
    </source>
</evidence>
<feature type="domain" description="FAD dependent oxidoreductase" evidence="1">
    <location>
        <begin position="30"/>
        <end position="383"/>
    </location>
</feature>
<dbReference type="EMBL" id="JBFMIA010000002">
    <property type="protein sequence ID" value="MEW9501039.1"/>
    <property type="molecule type" value="Genomic_DNA"/>
</dbReference>
<evidence type="ECO:0000313" key="3">
    <source>
        <dbReference type="Proteomes" id="UP001556040"/>
    </source>
</evidence>
<keyword evidence="3" id="KW-1185">Reference proteome</keyword>
<evidence type="ECO:0000259" key="1">
    <source>
        <dbReference type="Pfam" id="PF01266"/>
    </source>
</evidence>
<protein>
    <submittedName>
        <fullName evidence="2">FAD-dependent oxidoreductase</fullName>
        <ecNumber evidence="2">1.-.-.-</ecNumber>
    </submittedName>
</protein>
<comment type="caution">
    <text evidence="2">The sequence shown here is derived from an EMBL/GenBank/DDBJ whole genome shotgun (WGS) entry which is preliminary data.</text>
</comment>
<dbReference type="PANTHER" id="PTHR13847:SF201">
    <property type="entry name" value="PUTATIBE OXIDOREDUCTASE"/>
    <property type="match status" value="1"/>
</dbReference>
<reference evidence="2 3" key="1">
    <citation type="journal article" date="1979" name="Int. J. Syst. Evol. Microbiol.">
        <title>Bacillus globisporus subsp. marinus subsp. nov.</title>
        <authorList>
            <person name="Liu H."/>
        </authorList>
    </citation>
    <scope>NUCLEOTIDE SEQUENCE [LARGE SCALE GENOMIC DNA]</scope>
    <source>
        <strain evidence="2 3">DSM 1297</strain>
    </source>
</reference>
<dbReference type="EC" id="1.-.-.-" evidence="2"/>